<gene>
    <name evidence="1" type="ORF">GMPD_19680</name>
</gene>
<accession>A0A6V8MXW2</accession>
<dbReference type="AlphaFoldDB" id="A0A6V8MXW2"/>
<dbReference type="GO" id="GO:0016740">
    <property type="term" value="F:transferase activity"/>
    <property type="evidence" value="ECO:0007669"/>
    <property type="project" value="UniProtKB-KW"/>
</dbReference>
<evidence type="ECO:0000313" key="2">
    <source>
        <dbReference type="Proteomes" id="UP000568888"/>
    </source>
</evidence>
<keyword evidence="1" id="KW-0808">Transferase</keyword>
<dbReference type="SUPFAM" id="SSF55729">
    <property type="entry name" value="Acyl-CoA N-acyltransferases (Nat)"/>
    <property type="match status" value="1"/>
</dbReference>
<sequence>MQLKLADLLDIDGVLALHSKFQIDTIKEEDKKDGFVTTAFTKDQLSELILGENGLFIAKDDGVVVAYVMAASWHFWSTYPVKAYMIGQLHNYKFNGETLSAENSYQYGPICIDTTVRGAGVLEKIFAYALESMSQRYPILVTFINKTNPRSLSAHTKKLGLSVLNEFQFNNSSYYWLACSTRTEANRLTPDAPIGNQGSNVW</sequence>
<protein>
    <submittedName>
        <fullName evidence="1">Acetyltransferase</fullName>
    </submittedName>
</protein>
<dbReference type="Gene3D" id="3.40.630.30">
    <property type="match status" value="1"/>
</dbReference>
<dbReference type="Proteomes" id="UP000568888">
    <property type="component" value="Unassembled WGS sequence"/>
</dbReference>
<organism evidence="1 2">
    <name type="scientific">Geomonas paludis</name>
    <dbReference type="NCBI Taxonomy" id="2740185"/>
    <lineage>
        <taxon>Bacteria</taxon>
        <taxon>Pseudomonadati</taxon>
        <taxon>Thermodesulfobacteriota</taxon>
        <taxon>Desulfuromonadia</taxon>
        <taxon>Geobacterales</taxon>
        <taxon>Geobacteraceae</taxon>
        <taxon>Geomonas</taxon>
    </lineage>
</organism>
<reference evidence="2" key="1">
    <citation type="submission" date="2020-06" db="EMBL/GenBank/DDBJ databases">
        <title>Draft genomic sequecing of Geomonas sp. Red736.</title>
        <authorList>
            <person name="Itoh H."/>
            <person name="Xu Z.X."/>
            <person name="Ushijima N."/>
            <person name="Masuda Y."/>
            <person name="Shiratori Y."/>
            <person name="Senoo K."/>
        </authorList>
    </citation>
    <scope>NUCLEOTIDE SEQUENCE [LARGE SCALE GENOMIC DNA]</scope>
    <source>
        <strain evidence="2">Red736</strain>
    </source>
</reference>
<dbReference type="InterPro" id="IPR016181">
    <property type="entry name" value="Acyl_CoA_acyltransferase"/>
</dbReference>
<comment type="caution">
    <text evidence="1">The sequence shown here is derived from an EMBL/GenBank/DDBJ whole genome shotgun (WGS) entry which is preliminary data.</text>
</comment>
<proteinExistence type="predicted"/>
<dbReference type="RefSeq" id="WP_183346856.1">
    <property type="nucleotide sequence ID" value="NZ_BLXY01000002.1"/>
</dbReference>
<dbReference type="EMBL" id="BLXY01000002">
    <property type="protein sequence ID" value="GFO64049.1"/>
    <property type="molecule type" value="Genomic_DNA"/>
</dbReference>
<evidence type="ECO:0000313" key="1">
    <source>
        <dbReference type="EMBL" id="GFO64049.1"/>
    </source>
</evidence>
<name>A0A6V8MXW2_9BACT</name>